<evidence type="ECO:0000313" key="3">
    <source>
        <dbReference type="Proteomes" id="UP000283509"/>
    </source>
</evidence>
<protein>
    <recommendedName>
        <fullName evidence="1">SET domain-containing protein</fullName>
    </recommendedName>
</protein>
<dbReference type="Gene3D" id="2.170.270.10">
    <property type="entry name" value="SET domain"/>
    <property type="match status" value="1"/>
</dbReference>
<sequence length="179" mass="19808">MQVISDFLWGKSKEEAPELRGKESVELPKHQGELAATSSGVFGANPELPKLNVLSLACEKSANPYDFRLHFDAQCPEYSEKTLPSSLYLSSSMEGTQVMTKIDLDPDVAFGPLVGLLAFDKGKPGVGRDVDGDGSSKNWMHFVRMTSNKSLANLRLCLIKGRVYFRVTRPIERDSELLL</sequence>
<evidence type="ECO:0000259" key="1">
    <source>
        <dbReference type="Pfam" id="PF21549"/>
    </source>
</evidence>
<name>A0A423SR18_PENVA</name>
<organism evidence="2 3">
    <name type="scientific">Penaeus vannamei</name>
    <name type="common">Whiteleg shrimp</name>
    <name type="synonym">Litopenaeus vannamei</name>
    <dbReference type="NCBI Taxonomy" id="6689"/>
    <lineage>
        <taxon>Eukaryota</taxon>
        <taxon>Metazoa</taxon>
        <taxon>Ecdysozoa</taxon>
        <taxon>Arthropoda</taxon>
        <taxon>Crustacea</taxon>
        <taxon>Multicrustacea</taxon>
        <taxon>Malacostraca</taxon>
        <taxon>Eumalacostraca</taxon>
        <taxon>Eucarida</taxon>
        <taxon>Decapoda</taxon>
        <taxon>Dendrobranchiata</taxon>
        <taxon>Penaeoidea</taxon>
        <taxon>Penaeidae</taxon>
        <taxon>Penaeus</taxon>
    </lineage>
</organism>
<dbReference type="EMBL" id="QCYY01002914">
    <property type="protein sequence ID" value="ROT66631.1"/>
    <property type="molecule type" value="Genomic_DNA"/>
</dbReference>
<dbReference type="GO" id="GO:0008757">
    <property type="term" value="F:S-adenosylmethionine-dependent methyltransferase activity"/>
    <property type="evidence" value="ECO:0007669"/>
    <property type="project" value="UniProtKB-ARBA"/>
</dbReference>
<proteinExistence type="predicted"/>
<dbReference type="InterPro" id="IPR046341">
    <property type="entry name" value="SET_dom_sf"/>
</dbReference>
<evidence type="ECO:0000313" key="2">
    <source>
        <dbReference type="EMBL" id="ROT66631.1"/>
    </source>
</evidence>
<dbReference type="Proteomes" id="UP000283509">
    <property type="component" value="Unassembled WGS sequence"/>
</dbReference>
<dbReference type="CDD" id="cd10534">
    <property type="entry name" value="PR-SET_PRDM-like"/>
    <property type="match status" value="1"/>
</dbReference>
<dbReference type="GO" id="GO:0008276">
    <property type="term" value="F:protein methyltransferase activity"/>
    <property type="evidence" value="ECO:0007669"/>
    <property type="project" value="UniProtKB-ARBA"/>
</dbReference>
<feature type="domain" description="SET" evidence="1">
    <location>
        <begin position="130"/>
        <end position="178"/>
    </location>
</feature>
<dbReference type="InterPro" id="IPR001214">
    <property type="entry name" value="SET_dom"/>
</dbReference>
<comment type="caution">
    <text evidence="2">The sequence shown here is derived from an EMBL/GenBank/DDBJ whole genome shotgun (WGS) entry which is preliminary data.</text>
</comment>
<reference evidence="2 3" key="2">
    <citation type="submission" date="2019-01" db="EMBL/GenBank/DDBJ databases">
        <title>The decoding of complex shrimp genome reveals the adaptation for benthos swimmer, frequently molting mechanism and breeding impact on genome.</title>
        <authorList>
            <person name="Sun Y."/>
            <person name="Gao Y."/>
            <person name="Yu Y."/>
        </authorList>
    </citation>
    <scope>NUCLEOTIDE SEQUENCE [LARGE SCALE GENOMIC DNA]</scope>
    <source>
        <tissue evidence="2">Muscle</tissue>
    </source>
</reference>
<keyword evidence="3" id="KW-1185">Reference proteome</keyword>
<gene>
    <name evidence="2" type="ORF">C7M84_015326</name>
</gene>
<accession>A0A423SR18</accession>
<dbReference type="Pfam" id="PF21549">
    <property type="entry name" value="PRDM2_PR"/>
    <property type="match status" value="1"/>
</dbReference>
<dbReference type="AlphaFoldDB" id="A0A423SR18"/>
<reference evidence="2 3" key="1">
    <citation type="submission" date="2018-04" db="EMBL/GenBank/DDBJ databases">
        <authorList>
            <person name="Zhang X."/>
            <person name="Yuan J."/>
            <person name="Li F."/>
            <person name="Xiang J."/>
        </authorList>
    </citation>
    <scope>NUCLEOTIDE SEQUENCE [LARGE SCALE GENOMIC DNA]</scope>
    <source>
        <tissue evidence="2">Muscle</tissue>
    </source>
</reference>
<dbReference type="GO" id="GO:0008170">
    <property type="term" value="F:N-methyltransferase activity"/>
    <property type="evidence" value="ECO:0007669"/>
    <property type="project" value="UniProtKB-ARBA"/>
</dbReference>
<dbReference type="OrthoDB" id="6376234at2759"/>